<evidence type="ECO:0000313" key="2">
    <source>
        <dbReference type="Proteomes" id="UP000004407"/>
    </source>
</evidence>
<dbReference type="AlphaFoldDB" id="G6ATV6"/>
<proteinExistence type="predicted"/>
<dbReference type="Proteomes" id="UP000004407">
    <property type="component" value="Unassembled WGS sequence"/>
</dbReference>
<organism evidence="1 2">
    <name type="scientific">Leyella stercorea DSM 18206</name>
    <dbReference type="NCBI Taxonomy" id="1002367"/>
    <lineage>
        <taxon>Bacteria</taxon>
        <taxon>Pseudomonadati</taxon>
        <taxon>Bacteroidota</taxon>
        <taxon>Bacteroidia</taxon>
        <taxon>Bacteroidales</taxon>
        <taxon>Prevotellaceae</taxon>
        <taxon>Leyella</taxon>
    </lineage>
</organism>
<gene>
    <name evidence="1" type="ORF">HMPREF0673_00040</name>
</gene>
<dbReference type="HOGENOM" id="CLU_3121305_0_0_10"/>
<sequence>MPEQEVHQPSNSALTKQQCTNQAITAYKHTTPTTRLRLWKSFFIRNTLYI</sequence>
<protein>
    <submittedName>
        <fullName evidence="1">Uncharacterized protein</fullName>
    </submittedName>
</protein>
<reference evidence="1 2" key="1">
    <citation type="submission" date="2011-08" db="EMBL/GenBank/DDBJ databases">
        <authorList>
            <person name="Weinstock G."/>
            <person name="Sodergren E."/>
            <person name="Clifton S."/>
            <person name="Fulton L."/>
            <person name="Fulton B."/>
            <person name="Courtney L."/>
            <person name="Fronick C."/>
            <person name="Harrison M."/>
            <person name="Strong C."/>
            <person name="Farmer C."/>
            <person name="Delahaunty K."/>
            <person name="Markovic C."/>
            <person name="Hall O."/>
            <person name="Minx P."/>
            <person name="Tomlinson C."/>
            <person name="Mitreva M."/>
            <person name="Hou S."/>
            <person name="Chen J."/>
            <person name="Wollam A."/>
            <person name="Pepin K.H."/>
            <person name="Johnson M."/>
            <person name="Bhonagiri V."/>
            <person name="Zhang X."/>
            <person name="Suruliraj S."/>
            <person name="Warren W."/>
            <person name="Chinwalla A."/>
            <person name="Mardis E.R."/>
            <person name="Wilson R.K."/>
        </authorList>
    </citation>
    <scope>NUCLEOTIDE SEQUENCE [LARGE SCALE GENOMIC DNA]</scope>
    <source>
        <strain evidence="1 2">DSM 18206</strain>
    </source>
</reference>
<accession>G6ATV6</accession>
<name>G6ATV6_9BACT</name>
<dbReference type="EMBL" id="AFZZ01000013">
    <property type="protein sequence ID" value="EHJ42145.1"/>
    <property type="molecule type" value="Genomic_DNA"/>
</dbReference>
<comment type="caution">
    <text evidence="1">The sequence shown here is derived from an EMBL/GenBank/DDBJ whole genome shotgun (WGS) entry which is preliminary data.</text>
</comment>
<evidence type="ECO:0000313" key="1">
    <source>
        <dbReference type="EMBL" id="EHJ42145.1"/>
    </source>
</evidence>